<proteinExistence type="predicted"/>
<gene>
    <name evidence="2" type="ORF">BDV29DRAFT_161707</name>
</gene>
<feature type="region of interest" description="Disordered" evidence="1">
    <location>
        <begin position="1"/>
        <end position="22"/>
    </location>
</feature>
<protein>
    <submittedName>
        <fullName evidence="2">Uncharacterized protein</fullName>
    </submittedName>
</protein>
<dbReference type="Gene3D" id="3.40.640.10">
    <property type="entry name" value="Type I PLP-dependent aspartate aminotransferase-like (Major domain)"/>
    <property type="match status" value="1"/>
</dbReference>
<accession>A0A5N5WPE6</accession>
<evidence type="ECO:0000313" key="2">
    <source>
        <dbReference type="EMBL" id="KAB8069174.1"/>
    </source>
</evidence>
<reference evidence="2 3" key="1">
    <citation type="submission" date="2019-04" db="EMBL/GenBank/DDBJ databases">
        <title>Friends and foes A comparative genomics study of 23 Aspergillus species from section Flavi.</title>
        <authorList>
            <consortium name="DOE Joint Genome Institute"/>
            <person name="Kjaerbolling I."/>
            <person name="Vesth T."/>
            <person name="Frisvad J.C."/>
            <person name="Nybo J.L."/>
            <person name="Theobald S."/>
            <person name="Kildgaard S."/>
            <person name="Isbrandt T."/>
            <person name="Kuo A."/>
            <person name="Sato A."/>
            <person name="Lyhne E.K."/>
            <person name="Kogle M.E."/>
            <person name="Wiebenga A."/>
            <person name="Kun R.S."/>
            <person name="Lubbers R.J."/>
            <person name="Makela M.R."/>
            <person name="Barry K."/>
            <person name="Chovatia M."/>
            <person name="Clum A."/>
            <person name="Daum C."/>
            <person name="Haridas S."/>
            <person name="He G."/>
            <person name="LaButti K."/>
            <person name="Lipzen A."/>
            <person name="Mondo S."/>
            <person name="Riley R."/>
            <person name="Salamov A."/>
            <person name="Simmons B.A."/>
            <person name="Magnuson J.K."/>
            <person name="Henrissat B."/>
            <person name="Mortensen U.H."/>
            <person name="Larsen T.O."/>
            <person name="Devries R.P."/>
            <person name="Grigoriev I.V."/>
            <person name="Machida M."/>
            <person name="Baker S.E."/>
            <person name="Andersen M.R."/>
        </authorList>
    </citation>
    <scope>NUCLEOTIDE SEQUENCE [LARGE SCALE GENOMIC DNA]</scope>
    <source>
        <strain evidence="2 3">CBS 151.66</strain>
    </source>
</reference>
<dbReference type="InterPro" id="IPR015421">
    <property type="entry name" value="PyrdxlP-dep_Trfase_major"/>
</dbReference>
<sequence length="105" mass="11508">MRNGTHLLPLHRGSPRSPPGTAQRSVLVCVESMYSMDGDVSLLHVLGEVVKELVPAGNAQFLMVNAHTTGVLGRPGEGFRQRAGSRERYCHPHAHLWEGFIPDRG</sequence>
<dbReference type="EMBL" id="ML732353">
    <property type="protein sequence ID" value="KAB8069174.1"/>
    <property type="molecule type" value="Genomic_DNA"/>
</dbReference>
<evidence type="ECO:0000313" key="3">
    <source>
        <dbReference type="Proteomes" id="UP000326565"/>
    </source>
</evidence>
<name>A0A5N5WPE6_9EURO</name>
<dbReference type="AlphaFoldDB" id="A0A5N5WPE6"/>
<evidence type="ECO:0000256" key="1">
    <source>
        <dbReference type="SAM" id="MobiDB-lite"/>
    </source>
</evidence>
<dbReference type="OrthoDB" id="2382073at2759"/>
<dbReference type="Proteomes" id="UP000326565">
    <property type="component" value="Unassembled WGS sequence"/>
</dbReference>
<keyword evidence="3" id="KW-1185">Reference proteome</keyword>
<organism evidence="2 3">
    <name type="scientific">Aspergillus leporis</name>
    <dbReference type="NCBI Taxonomy" id="41062"/>
    <lineage>
        <taxon>Eukaryota</taxon>
        <taxon>Fungi</taxon>
        <taxon>Dikarya</taxon>
        <taxon>Ascomycota</taxon>
        <taxon>Pezizomycotina</taxon>
        <taxon>Eurotiomycetes</taxon>
        <taxon>Eurotiomycetidae</taxon>
        <taxon>Eurotiales</taxon>
        <taxon>Aspergillaceae</taxon>
        <taxon>Aspergillus</taxon>
        <taxon>Aspergillus subgen. Circumdati</taxon>
    </lineage>
</organism>